<gene>
    <name evidence="1" type="ORF">GCM10011518_14700</name>
</gene>
<evidence type="ECO:0000313" key="1">
    <source>
        <dbReference type="EMBL" id="GGF06441.1"/>
    </source>
</evidence>
<dbReference type="RefSeq" id="WP_163393263.1">
    <property type="nucleotide sequence ID" value="NZ_BMKP01000002.1"/>
</dbReference>
<sequence>MINITGICNEVNSSKIFKVPSDLKLAIERFSVTHETIEEEDEDDELLLAWDLALNANFNEIIKYNDYISENSGFGTHQGVKGLEYDRVMVIIDDDEAKGFMFSYDKLFGTKSLTATDNKNIANGDETGIDRTSRLFYVACSRARESLAIVAYTDNSTILRKNLLDFGWFTEDEIEIIK</sequence>
<proteinExistence type="predicted"/>
<dbReference type="SUPFAM" id="SSF52540">
    <property type="entry name" value="P-loop containing nucleoside triphosphate hydrolases"/>
    <property type="match status" value="1"/>
</dbReference>
<dbReference type="Proteomes" id="UP000655016">
    <property type="component" value="Unassembled WGS sequence"/>
</dbReference>
<accession>A0ABQ1TY10</accession>
<protein>
    <recommendedName>
        <fullName evidence="3">UvrD-like helicase C-terminal domain-containing protein</fullName>
    </recommendedName>
</protein>
<keyword evidence="2" id="KW-1185">Reference proteome</keyword>
<name>A0ABQ1TY10_9FLAO</name>
<comment type="caution">
    <text evidence="1">The sequence shown here is derived from an EMBL/GenBank/DDBJ whole genome shotgun (WGS) entry which is preliminary data.</text>
</comment>
<dbReference type="EMBL" id="BMKP01000002">
    <property type="protein sequence ID" value="GGF06441.1"/>
    <property type="molecule type" value="Genomic_DNA"/>
</dbReference>
<dbReference type="Gene3D" id="3.40.50.300">
    <property type="entry name" value="P-loop containing nucleotide triphosphate hydrolases"/>
    <property type="match status" value="1"/>
</dbReference>
<organism evidence="1 2">
    <name type="scientific">Flavobacterium limi</name>
    <dbReference type="NCBI Taxonomy" id="2045105"/>
    <lineage>
        <taxon>Bacteria</taxon>
        <taxon>Pseudomonadati</taxon>
        <taxon>Bacteroidota</taxon>
        <taxon>Flavobacteriia</taxon>
        <taxon>Flavobacteriales</taxon>
        <taxon>Flavobacteriaceae</taxon>
        <taxon>Flavobacterium</taxon>
    </lineage>
</organism>
<evidence type="ECO:0008006" key="3">
    <source>
        <dbReference type="Google" id="ProtNLM"/>
    </source>
</evidence>
<dbReference type="InterPro" id="IPR027417">
    <property type="entry name" value="P-loop_NTPase"/>
</dbReference>
<reference evidence="2" key="1">
    <citation type="journal article" date="2019" name="Int. J. Syst. Evol. Microbiol.">
        <title>The Global Catalogue of Microorganisms (GCM) 10K type strain sequencing project: providing services to taxonomists for standard genome sequencing and annotation.</title>
        <authorList>
            <consortium name="The Broad Institute Genomics Platform"/>
            <consortium name="The Broad Institute Genome Sequencing Center for Infectious Disease"/>
            <person name="Wu L."/>
            <person name="Ma J."/>
        </authorList>
    </citation>
    <scope>NUCLEOTIDE SEQUENCE [LARGE SCALE GENOMIC DNA]</scope>
    <source>
        <strain evidence="2">CGMCC 1.16060</strain>
    </source>
</reference>
<evidence type="ECO:0000313" key="2">
    <source>
        <dbReference type="Proteomes" id="UP000655016"/>
    </source>
</evidence>